<reference evidence="3" key="2">
    <citation type="submission" date="2025-08" db="UniProtKB">
        <authorList>
            <consortium name="RefSeq"/>
        </authorList>
    </citation>
    <scope>IDENTIFICATION</scope>
</reference>
<dbReference type="Proteomes" id="UP000818029">
    <property type="component" value="Chromosome D09"/>
</dbReference>
<proteinExistence type="predicted"/>
<organism evidence="2 3">
    <name type="scientific">Gossypium hirsutum</name>
    <name type="common">Upland cotton</name>
    <name type="synonym">Gossypium mexicanum</name>
    <dbReference type="NCBI Taxonomy" id="3635"/>
    <lineage>
        <taxon>Eukaryota</taxon>
        <taxon>Viridiplantae</taxon>
        <taxon>Streptophyta</taxon>
        <taxon>Embryophyta</taxon>
        <taxon>Tracheophyta</taxon>
        <taxon>Spermatophyta</taxon>
        <taxon>Magnoliopsida</taxon>
        <taxon>eudicotyledons</taxon>
        <taxon>Gunneridae</taxon>
        <taxon>Pentapetalae</taxon>
        <taxon>rosids</taxon>
        <taxon>malvids</taxon>
        <taxon>Malvales</taxon>
        <taxon>Malvaceae</taxon>
        <taxon>Malvoideae</taxon>
        <taxon>Gossypium</taxon>
    </lineage>
</organism>
<evidence type="ECO:0000313" key="3">
    <source>
        <dbReference type="RefSeq" id="XP_016673156.1"/>
    </source>
</evidence>
<dbReference type="AlphaFoldDB" id="A0A1U8I4M1"/>
<dbReference type="RefSeq" id="XP_016673156.1">
    <property type="nucleotide sequence ID" value="XM_016817667.1"/>
</dbReference>
<dbReference type="KEGG" id="ghi:107892602"/>
<gene>
    <name evidence="3" type="primary">LOC107892602</name>
</gene>
<protein>
    <submittedName>
        <fullName evidence="3">Ubiquitin-conjugating enzyme E2 34-like</fullName>
    </submittedName>
</protein>
<feature type="region of interest" description="Disordered" evidence="1">
    <location>
        <begin position="134"/>
        <end position="179"/>
    </location>
</feature>
<evidence type="ECO:0000256" key="1">
    <source>
        <dbReference type="SAM" id="MobiDB-lite"/>
    </source>
</evidence>
<dbReference type="GeneID" id="107892602"/>
<sequence>MHVKCHLANSSNSVNITHVWRLIIEKELQTPDVGGGRSRFVYNTAAFCRIMSYPCCVCPCFIGGRFSGHLTLLLHCSDYVLEGSEAGRLLRPIIVGFTMEKSSSLRSIPTRSFYGSPTFRKLFQEYVDKYKQQQQRQLNSERLSPESLQRENSKPDADNSGEDVKKVDISTPCQEPLIS</sequence>
<dbReference type="PaxDb" id="3635-A0A1U8I4M1"/>
<evidence type="ECO:0000313" key="2">
    <source>
        <dbReference type="Proteomes" id="UP000818029"/>
    </source>
</evidence>
<name>A0A1U8I4M1_GOSHI</name>
<accession>A0A1U8I4M1</accession>
<feature type="compositionally biased region" description="Basic and acidic residues" evidence="1">
    <location>
        <begin position="148"/>
        <end position="168"/>
    </location>
</feature>
<keyword evidence="2" id="KW-1185">Reference proteome</keyword>
<dbReference type="STRING" id="3635.A0A1U8I4M1"/>
<reference evidence="2" key="1">
    <citation type="journal article" date="2020" name="Nat. Genet.">
        <title>Genomic diversifications of five Gossypium allopolyploid species and their impact on cotton improvement.</title>
        <authorList>
            <person name="Chen Z.J."/>
            <person name="Sreedasyam A."/>
            <person name="Ando A."/>
            <person name="Song Q."/>
            <person name="De Santiago L.M."/>
            <person name="Hulse-Kemp A.M."/>
            <person name="Ding M."/>
            <person name="Ye W."/>
            <person name="Kirkbride R.C."/>
            <person name="Jenkins J."/>
            <person name="Plott C."/>
            <person name="Lovell J."/>
            <person name="Lin Y.M."/>
            <person name="Vaughn R."/>
            <person name="Liu B."/>
            <person name="Simpson S."/>
            <person name="Scheffler B.E."/>
            <person name="Wen L."/>
            <person name="Saski C.A."/>
            <person name="Grover C.E."/>
            <person name="Hu G."/>
            <person name="Conover J.L."/>
            <person name="Carlson J.W."/>
            <person name="Shu S."/>
            <person name="Boston L.B."/>
            <person name="Williams M."/>
            <person name="Peterson D.G."/>
            <person name="McGee K."/>
            <person name="Jones D.C."/>
            <person name="Wendel J.F."/>
            <person name="Stelly D.M."/>
            <person name="Grimwood J."/>
            <person name="Schmutz J."/>
        </authorList>
    </citation>
    <scope>NUCLEOTIDE SEQUENCE [LARGE SCALE GENOMIC DNA]</scope>
    <source>
        <strain evidence="2">cv. TM-1</strain>
    </source>
</reference>